<feature type="compositionally biased region" description="Pro residues" evidence="5">
    <location>
        <begin position="95"/>
        <end position="104"/>
    </location>
</feature>
<reference evidence="7" key="1">
    <citation type="journal article" date="2023" name="Mol. Phylogenet. Evol.">
        <title>Genome-scale phylogeny and comparative genomics of the fungal order Sordariales.</title>
        <authorList>
            <person name="Hensen N."/>
            <person name="Bonometti L."/>
            <person name="Westerberg I."/>
            <person name="Brannstrom I.O."/>
            <person name="Guillou S."/>
            <person name="Cros-Aarteil S."/>
            <person name="Calhoun S."/>
            <person name="Haridas S."/>
            <person name="Kuo A."/>
            <person name="Mondo S."/>
            <person name="Pangilinan J."/>
            <person name="Riley R."/>
            <person name="LaButti K."/>
            <person name="Andreopoulos B."/>
            <person name="Lipzen A."/>
            <person name="Chen C."/>
            <person name="Yan M."/>
            <person name="Daum C."/>
            <person name="Ng V."/>
            <person name="Clum A."/>
            <person name="Steindorff A."/>
            <person name="Ohm R.A."/>
            <person name="Martin F."/>
            <person name="Silar P."/>
            <person name="Natvig D.O."/>
            <person name="Lalanne C."/>
            <person name="Gautier V."/>
            <person name="Ament-Velasquez S.L."/>
            <person name="Kruys A."/>
            <person name="Hutchinson M.I."/>
            <person name="Powell A.J."/>
            <person name="Barry K."/>
            <person name="Miller A.N."/>
            <person name="Grigoriev I.V."/>
            <person name="Debuchy R."/>
            <person name="Gladieux P."/>
            <person name="Hiltunen Thoren M."/>
            <person name="Johannesson H."/>
        </authorList>
    </citation>
    <scope>NUCLEOTIDE SEQUENCE [LARGE SCALE GENOMIC DNA]</scope>
    <source>
        <strain evidence="7">CBS 340.73</strain>
    </source>
</reference>
<proteinExistence type="inferred from homology"/>
<dbReference type="Pfam" id="PF06644">
    <property type="entry name" value="ATP11"/>
    <property type="match status" value="1"/>
</dbReference>
<dbReference type="PANTHER" id="PTHR13126:SF0">
    <property type="entry name" value="ATP SYNTHASE MITOCHONDRIAL F1 COMPLEX ASSEMBLY FACTOR 1"/>
    <property type="match status" value="1"/>
</dbReference>
<keyword evidence="7" id="KW-1185">Reference proteome</keyword>
<comment type="caution">
    <text evidence="6">The sequence shown here is derived from an EMBL/GenBank/DDBJ whole genome shotgun (WGS) entry which is preliminary data.</text>
</comment>
<name>A0AAN6NEK4_9PEZI</name>
<keyword evidence="3" id="KW-0809">Transit peptide</keyword>
<keyword evidence="4" id="KW-0496">Mitochondrion</keyword>
<evidence type="ECO:0000256" key="3">
    <source>
        <dbReference type="ARBA" id="ARBA00022946"/>
    </source>
</evidence>
<gene>
    <name evidence="6" type="ORF">QBC46DRAFT_379321</name>
</gene>
<organism evidence="6 7">
    <name type="scientific">Diplogelasinospora grovesii</name>
    <dbReference type="NCBI Taxonomy" id="303347"/>
    <lineage>
        <taxon>Eukaryota</taxon>
        <taxon>Fungi</taxon>
        <taxon>Dikarya</taxon>
        <taxon>Ascomycota</taxon>
        <taxon>Pezizomycotina</taxon>
        <taxon>Sordariomycetes</taxon>
        <taxon>Sordariomycetidae</taxon>
        <taxon>Sordariales</taxon>
        <taxon>Diplogelasinosporaceae</taxon>
        <taxon>Diplogelasinospora</taxon>
    </lineage>
</organism>
<dbReference type="GO" id="GO:0033615">
    <property type="term" value="P:mitochondrial proton-transporting ATP synthase complex assembly"/>
    <property type="evidence" value="ECO:0007669"/>
    <property type="project" value="TreeGrafter"/>
</dbReference>
<sequence>MTLISRTSPALRHLCTRHARHTPPQLQQRRWAQVQDVLLQRFLTTTHSQRNVLDKYREKLDQKARDEGHADYEAMRKAYADRIAELRRQQLQNTPPAPPQPTPSSPTETQPTTTTQQQSTQFTKSSKEAKTGVKPLSSMLDLEKARTLPIAELTAIWRLRHASSPNSLVAVIPTHTYKVMEGLARKSPQFVLPVPHNGPEGGAELHFLQWTWDLATGSSTVLFTQLAEFKLRGEFAQPHTTITHYTDLAGAEGPGVVLMHGTVSDDRGVKADDARWLVMCLQKFYGGWETNMTERAEERKRLLEWFANGDERFSVERLLEEAERMG</sequence>
<feature type="region of interest" description="Disordered" evidence="5">
    <location>
        <begin position="92"/>
        <end position="134"/>
    </location>
</feature>
<protein>
    <submittedName>
        <fullName evidence="6">ATP11-domain-containing protein</fullName>
    </submittedName>
</protein>
<comment type="similarity">
    <text evidence="2">Belongs to the ATP11 family.</text>
</comment>
<dbReference type="InterPro" id="IPR010591">
    <property type="entry name" value="ATP11"/>
</dbReference>
<dbReference type="AlphaFoldDB" id="A0AAN6NEK4"/>
<evidence type="ECO:0000256" key="1">
    <source>
        <dbReference type="ARBA" id="ARBA00004173"/>
    </source>
</evidence>
<feature type="compositionally biased region" description="Low complexity" evidence="5">
    <location>
        <begin position="105"/>
        <end position="124"/>
    </location>
</feature>
<dbReference type="GO" id="GO:0005739">
    <property type="term" value="C:mitochondrion"/>
    <property type="evidence" value="ECO:0007669"/>
    <property type="project" value="UniProtKB-SubCell"/>
</dbReference>
<evidence type="ECO:0000313" key="7">
    <source>
        <dbReference type="Proteomes" id="UP001303473"/>
    </source>
</evidence>
<evidence type="ECO:0000256" key="2">
    <source>
        <dbReference type="ARBA" id="ARBA00009116"/>
    </source>
</evidence>
<dbReference type="EMBL" id="MU853771">
    <property type="protein sequence ID" value="KAK3942743.1"/>
    <property type="molecule type" value="Genomic_DNA"/>
</dbReference>
<evidence type="ECO:0000256" key="5">
    <source>
        <dbReference type="SAM" id="MobiDB-lite"/>
    </source>
</evidence>
<evidence type="ECO:0000256" key="4">
    <source>
        <dbReference type="ARBA" id="ARBA00023128"/>
    </source>
</evidence>
<dbReference type="Proteomes" id="UP001303473">
    <property type="component" value="Unassembled WGS sequence"/>
</dbReference>
<dbReference type="PANTHER" id="PTHR13126">
    <property type="entry name" value="CHAPERONE ATP11"/>
    <property type="match status" value="1"/>
</dbReference>
<comment type="subcellular location">
    <subcellularLocation>
        <location evidence="1">Mitochondrion</location>
    </subcellularLocation>
</comment>
<evidence type="ECO:0000313" key="6">
    <source>
        <dbReference type="EMBL" id="KAK3942743.1"/>
    </source>
</evidence>
<accession>A0AAN6NEK4</accession>